<feature type="signal peptide" evidence="1">
    <location>
        <begin position="1"/>
        <end position="22"/>
    </location>
</feature>
<evidence type="ECO:0000256" key="1">
    <source>
        <dbReference type="SAM" id="SignalP"/>
    </source>
</evidence>
<dbReference type="Proteomes" id="UP001501011">
    <property type="component" value="Unassembled WGS sequence"/>
</dbReference>
<organism evidence="2 3">
    <name type="scientific">Kangiella marina</name>
    <dbReference type="NCBI Taxonomy" id="1079178"/>
    <lineage>
        <taxon>Bacteria</taxon>
        <taxon>Pseudomonadati</taxon>
        <taxon>Pseudomonadota</taxon>
        <taxon>Gammaproteobacteria</taxon>
        <taxon>Kangiellales</taxon>
        <taxon>Kangiellaceae</taxon>
        <taxon>Kangiella</taxon>
    </lineage>
</organism>
<gene>
    <name evidence="2" type="ORF">GCM10023151_12170</name>
</gene>
<comment type="caution">
    <text evidence="2">The sequence shown here is derived from an EMBL/GenBank/DDBJ whole genome shotgun (WGS) entry which is preliminary data.</text>
</comment>
<proteinExistence type="predicted"/>
<evidence type="ECO:0000313" key="2">
    <source>
        <dbReference type="EMBL" id="GAA4360343.1"/>
    </source>
</evidence>
<feature type="chain" id="PRO_5047005418" evidence="1">
    <location>
        <begin position="23"/>
        <end position="437"/>
    </location>
</feature>
<keyword evidence="1" id="KW-0732">Signal</keyword>
<sequence length="437" mass="50228">MTFKTIIALLTLSAVAFSVESANEKTEDMWGDEVWGENWQEEETSPWSVAGFVEVAYGKRLQSDVLFERPETLEEVRGHLELDYTATGFEFSFAGDTWYDGVTEQQEYDIREFVVDISALENTDIKLGRQVITWGTGDLVFLNDLFPKDWESFFAGRDDTYLKASSNSLRVTSYFSAINIDFVWTPVFTADHYIDGERFSFFNPLAGQQVGGQDRVNPVEPKETLSNSELALRLYKNIDGVEYAVYGYRGFDKQPVGLTDDSEPTFHRKDIVGASIRGAVASGLYHTELAYHDAKKDGNGTNPLVSNSQLRWLIGYEREVATRLTLGLQYYLEWTQDYDELLENSPYPQFEVTEKRHLVTTRLTYRSQKDEWIWSLFGFYSPSDKDSYIRPSVSYRFSDEWAFTAGANIFSGRDDHTFFGQFKDASNAYVRVRYNFN</sequence>
<protein>
    <submittedName>
        <fullName evidence="2">Uncharacterized protein</fullName>
    </submittedName>
</protein>
<evidence type="ECO:0000313" key="3">
    <source>
        <dbReference type="Proteomes" id="UP001501011"/>
    </source>
</evidence>
<keyword evidence="3" id="KW-1185">Reference proteome</keyword>
<reference evidence="3" key="1">
    <citation type="journal article" date="2019" name="Int. J. Syst. Evol. Microbiol.">
        <title>The Global Catalogue of Microorganisms (GCM) 10K type strain sequencing project: providing services to taxonomists for standard genome sequencing and annotation.</title>
        <authorList>
            <consortium name="The Broad Institute Genomics Platform"/>
            <consortium name="The Broad Institute Genome Sequencing Center for Infectious Disease"/>
            <person name="Wu L."/>
            <person name="Ma J."/>
        </authorList>
    </citation>
    <scope>NUCLEOTIDE SEQUENCE [LARGE SCALE GENOMIC DNA]</scope>
    <source>
        <strain evidence="3">JCM 17728</strain>
    </source>
</reference>
<dbReference type="RefSeq" id="WP_345292314.1">
    <property type="nucleotide sequence ID" value="NZ_BAABFV010000001.1"/>
</dbReference>
<name>A0ABP8IJJ1_9GAMM</name>
<dbReference type="EMBL" id="BAABFV010000001">
    <property type="protein sequence ID" value="GAA4360343.1"/>
    <property type="molecule type" value="Genomic_DNA"/>
</dbReference>
<accession>A0ABP8IJJ1</accession>